<evidence type="ECO:0000256" key="1">
    <source>
        <dbReference type="PROSITE-ProRule" id="PRU00473"/>
    </source>
</evidence>
<dbReference type="InterPro" id="IPR006665">
    <property type="entry name" value="OmpA-like"/>
</dbReference>
<dbReference type="AlphaFoldDB" id="A0AA87NSC1"/>
<dbReference type="RefSeq" id="WP_016522531.1">
    <property type="nucleotide sequence ID" value="NZ_KE332517.1"/>
</dbReference>
<dbReference type="GO" id="GO:0016020">
    <property type="term" value="C:membrane"/>
    <property type="evidence" value="ECO:0007669"/>
    <property type="project" value="UniProtKB-UniRule"/>
</dbReference>
<dbReference type="Pfam" id="PF00691">
    <property type="entry name" value="OmpA"/>
    <property type="match status" value="1"/>
</dbReference>
<organism evidence="3 4">
    <name type="scientific">Treponema medium ATCC 700293</name>
    <dbReference type="NCBI Taxonomy" id="1125700"/>
    <lineage>
        <taxon>Bacteria</taxon>
        <taxon>Pseudomonadati</taxon>
        <taxon>Spirochaetota</taxon>
        <taxon>Spirochaetia</taxon>
        <taxon>Spirochaetales</taxon>
        <taxon>Treponemataceae</taxon>
        <taxon>Treponema</taxon>
    </lineage>
</organism>
<dbReference type="Proteomes" id="UP000014634">
    <property type="component" value="Unassembled WGS sequence"/>
</dbReference>
<sequence>MKRTILSIVCVLIPVIAFTENGRITISERADYSVYKNDTYAGLTYREAYIYRDEKAAVYNNEPVYRYEGEAFVLEETRKNMVGTAKKLDEIRPIAFTQSAHRGTDGTKIAALHFTQDTGYPLLRNFPASPVQRLDQQDSGKKWTAESTIVVCPQQGKNPTRIPVLAEYQYIGKKKYNGTDTHYVRAVFALRYHGEDHLGDADMLRSEGSRTADIYLDGRNRPLFIREKIDETFFYKDAETIRQRGFLLHFYDYGQHTVYNGGSVPTTALLERSKNPVKTENSNKERIKDKGGGIFNVQETPRGILLNLKNLHFVADKAELLHGEDKKLDEIAAVLKTLTFKNLFVEGHTADVGDKSTQHGLSLRRAKTVVDELTKRGIPAGVFIYSGAGGSKPIASNTTEAERALNRRVEITIME</sequence>
<dbReference type="PROSITE" id="PS51123">
    <property type="entry name" value="OMPA_2"/>
    <property type="match status" value="1"/>
</dbReference>
<evidence type="ECO:0000259" key="2">
    <source>
        <dbReference type="PROSITE" id="PS51123"/>
    </source>
</evidence>
<evidence type="ECO:0000313" key="3">
    <source>
        <dbReference type="EMBL" id="EPF29836.1"/>
    </source>
</evidence>
<dbReference type="PANTHER" id="PTHR30329:SF21">
    <property type="entry name" value="LIPOPROTEIN YIAD-RELATED"/>
    <property type="match status" value="1"/>
</dbReference>
<feature type="domain" description="OmpA-like" evidence="2">
    <location>
        <begin position="300"/>
        <end position="415"/>
    </location>
</feature>
<comment type="caution">
    <text evidence="3">The sequence shown here is derived from an EMBL/GenBank/DDBJ whole genome shotgun (WGS) entry which is preliminary data.</text>
</comment>
<reference evidence="3 4" key="1">
    <citation type="submission" date="2013-04" db="EMBL/GenBank/DDBJ databases">
        <title>The Genome Sequence of Treponema medium ATCC 700293.</title>
        <authorList>
            <consortium name="The Broad Institute Genomics Platform"/>
            <person name="Earl A."/>
            <person name="Ward D."/>
            <person name="Feldgarden M."/>
            <person name="Gevers D."/>
            <person name="Leonetti C."/>
            <person name="Blanton J.M."/>
            <person name="Dewhirst F.E."/>
            <person name="Izard J."/>
            <person name="Walker B."/>
            <person name="Young S."/>
            <person name="Zeng Q."/>
            <person name="Gargeya S."/>
            <person name="Fitzgerald M."/>
            <person name="Haas B."/>
            <person name="Abouelleil A."/>
            <person name="Allen A.W."/>
            <person name="Alvarado L."/>
            <person name="Arachchi H.M."/>
            <person name="Berlin A.M."/>
            <person name="Chapman S.B."/>
            <person name="Gainer-Dewar J."/>
            <person name="Goldberg J."/>
            <person name="Griggs A."/>
            <person name="Gujja S."/>
            <person name="Hansen M."/>
            <person name="Howarth C."/>
            <person name="Imamovic A."/>
            <person name="Ireland A."/>
            <person name="Larimer J."/>
            <person name="McCowan C."/>
            <person name="Murphy C."/>
            <person name="Pearson M."/>
            <person name="Poon T.W."/>
            <person name="Priest M."/>
            <person name="Roberts A."/>
            <person name="Saif S."/>
            <person name="Shea T."/>
            <person name="Sisk P."/>
            <person name="Sykes S."/>
            <person name="Wortman J."/>
            <person name="Nusbaum C."/>
            <person name="Birren B."/>
        </authorList>
    </citation>
    <scope>NUCLEOTIDE SEQUENCE [LARGE SCALE GENOMIC DNA]</scope>
    <source>
        <strain evidence="3 4">ATCC 700293</strain>
    </source>
</reference>
<dbReference type="InterPro" id="IPR050330">
    <property type="entry name" value="Bact_OuterMem_StrucFunc"/>
</dbReference>
<accession>A0AA87NSC1</accession>
<dbReference type="CDD" id="cd07185">
    <property type="entry name" value="OmpA_C-like"/>
    <property type="match status" value="1"/>
</dbReference>
<evidence type="ECO:0000313" key="4">
    <source>
        <dbReference type="Proteomes" id="UP000014634"/>
    </source>
</evidence>
<dbReference type="EMBL" id="ATFE01000003">
    <property type="protein sequence ID" value="EPF29836.1"/>
    <property type="molecule type" value="Genomic_DNA"/>
</dbReference>
<dbReference type="SUPFAM" id="SSF103088">
    <property type="entry name" value="OmpA-like"/>
    <property type="match status" value="1"/>
</dbReference>
<keyword evidence="1" id="KW-0472">Membrane</keyword>
<proteinExistence type="predicted"/>
<protein>
    <recommendedName>
        <fullName evidence="2">OmpA-like domain-containing protein</fullName>
    </recommendedName>
</protein>
<dbReference type="PANTHER" id="PTHR30329">
    <property type="entry name" value="STATOR ELEMENT OF FLAGELLAR MOTOR COMPLEX"/>
    <property type="match status" value="1"/>
</dbReference>
<dbReference type="InterPro" id="IPR036737">
    <property type="entry name" value="OmpA-like_sf"/>
</dbReference>
<gene>
    <name evidence="3" type="ORF">HMPREF9195_00550</name>
</gene>
<dbReference type="Gene3D" id="3.30.1330.60">
    <property type="entry name" value="OmpA-like domain"/>
    <property type="match status" value="1"/>
</dbReference>
<name>A0AA87NSC1_TREMD</name>